<feature type="domain" description="CCHC-type" evidence="3">
    <location>
        <begin position="334"/>
        <end position="350"/>
    </location>
</feature>
<evidence type="ECO:0000256" key="1">
    <source>
        <dbReference type="PROSITE-ProRule" id="PRU00047"/>
    </source>
</evidence>
<dbReference type="AlphaFoldDB" id="A0A445KLD2"/>
<comment type="caution">
    <text evidence="4">The sequence shown here is derived from an EMBL/GenBank/DDBJ whole genome shotgun (WGS) entry which is preliminary data.</text>
</comment>
<dbReference type="InterPro" id="IPR001878">
    <property type="entry name" value="Znf_CCHC"/>
</dbReference>
<feature type="compositionally biased region" description="Basic residues" evidence="2">
    <location>
        <begin position="56"/>
        <end position="66"/>
    </location>
</feature>
<keyword evidence="5" id="KW-1185">Reference proteome</keyword>
<name>A0A445KLD2_GLYSO</name>
<accession>A0A445KLD2</accession>
<organism evidence="4 5">
    <name type="scientific">Glycine soja</name>
    <name type="common">Wild soybean</name>
    <dbReference type="NCBI Taxonomy" id="3848"/>
    <lineage>
        <taxon>Eukaryota</taxon>
        <taxon>Viridiplantae</taxon>
        <taxon>Streptophyta</taxon>
        <taxon>Embryophyta</taxon>
        <taxon>Tracheophyta</taxon>
        <taxon>Spermatophyta</taxon>
        <taxon>Magnoliopsida</taxon>
        <taxon>eudicotyledons</taxon>
        <taxon>Gunneridae</taxon>
        <taxon>Pentapetalae</taxon>
        <taxon>rosids</taxon>
        <taxon>fabids</taxon>
        <taxon>Fabales</taxon>
        <taxon>Fabaceae</taxon>
        <taxon>Papilionoideae</taxon>
        <taxon>50 kb inversion clade</taxon>
        <taxon>NPAAA clade</taxon>
        <taxon>indigoferoid/millettioid clade</taxon>
        <taxon>Phaseoleae</taxon>
        <taxon>Glycine</taxon>
        <taxon>Glycine subgen. Soja</taxon>
    </lineage>
</organism>
<feature type="compositionally biased region" description="Basic and acidic residues" evidence="2">
    <location>
        <begin position="267"/>
        <end position="276"/>
    </location>
</feature>
<evidence type="ECO:0000256" key="2">
    <source>
        <dbReference type="SAM" id="MobiDB-lite"/>
    </source>
</evidence>
<keyword evidence="1" id="KW-0479">Metal-binding</keyword>
<dbReference type="PROSITE" id="PS50158">
    <property type="entry name" value="ZF_CCHC"/>
    <property type="match status" value="1"/>
</dbReference>
<dbReference type="PANTHER" id="PTHR34676">
    <property type="entry name" value="DUF4219 DOMAIN-CONTAINING PROTEIN-RELATED"/>
    <property type="match status" value="1"/>
</dbReference>
<dbReference type="GO" id="GO:0008270">
    <property type="term" value="F:zinc ion binding"/>
    <property type="evidence" value="ECO:0007669"/>
    <property type="project" value="UniProtKB-KW"/>
</dbReference>
<dbReference type="GO" id="GO:0003676">
    <property type="term" value="F:nucleic acid binding"/>
    <property type="evidence" value="ECO:0007669"/>
    <property type="project" value="InterPro"/>
</dbReference>
<evidence type="ECO:0000259" key="3">
    <source>
        <dbReference type="PROSITE" id="PS50158"/>
    </source>
</evidence>
<feature type="region of interest" description="Disordered" evidence="2">
    <location>
        <begin position="261"/>
        <end position="293"/>
    </location>
</feature>
<keyword evidence="1" id="KW-0863">Zinc-finger</keyword>
<gene>
    <name evidence="4" type="ORF">D0Y65_011683</name>
</gene>
<keyword evidence="1" id="KW-0862">Zinc</keyword>
<feature type="compositionally biased region" description="Basic and acidic residues" evidence="2">
    <location>
        <begin position="36"/>
        <end position="54"/>
    </location>
</feature>
<feature type="region of interest" description="Disordered" evidence="2">
    <location>
        <begin position="30"/>
        <end position="75"/>
    </location>
</feature>
<proteinExistence type="predicted"/>
<evidence type="ECO:0000313" key="5">
    <source>
        <dbReference type="Proteomes" id="UP000289340"/>
    </source>
</evidence>
<sequence length="567" mass="66276">MTFFSIWLCRAGEGASIWWHCRIMLHPKEEEGEAQTNEKGEREREKKGRGEGKGNNHTKRGKGKRGREKEGRGEGKKNAIDLNIWEAIEIGPYIPTIVDVSTSTITQKPRDKWTDEDRRRIQYNLKAKNIITSALGIDEYFRVSNCSNAKEMWDTLQLTHEGTTNVKRSRVNTLTHEYELFRMNPNENIQSMQKRFTHIVNHLASLGKTFPNEDLINKVLRCLSREWQPKVTAISESKDLSYMSLATLFGKLQEHEMELQRLNQNEETDKKKRSIELKASSSMQEKNEDEESEDEEDFSLFVKKFQKFVKKKRIERRQNFNNGKRSQEDSQILRCYKCNQLSHIKANCPSNEEWPEKSDKKRYEERRTKKAYIAWDDNDSSDGSEKEINLLTKDYESDNRKHKFPPPFPLPCCSHHKNNGYGALNDDWKFDFSVHDARRLVCTNQADMTGRLLAGSLALESHILHYPIMHILLPRSSNLAQVSEEDLIVMWAFHTGRKIDWAHLVRYRMHKALRLNAPLPYPHLVTLFLQHFNIPLDSKPYVPIKRSFLIGAFVVASFGYRKERDDS</sequence>
<dbReference type="EMBL" id="QZWG01000005">
    <property type="protein sequence ID" value="RZC11593.1"/>
    <property type="molecule type" value="Genomic_DNA"/>
</dbReference>
<reference evidence="4 5" key="1">
    <citation type="submission" date="2018-09" db="EMBL/GenBank/DDBJ databases">
        <title>A high-quality reference genome of wild soybean provides a powerful tool to mine soybean genomes.</title>
        <authorList>
            <person name="Xie M."/>
            <person name="Chung C.Y.L."/>
            <person name="Li M.-W."/>
            <person name="Wong F.-L."/>
            <person name="Chan T.-F."/>
            <person name="Lam H.-M."/>
        </authorList>
    </citation>
    <scope>NUCLEOTIDE SEQUENCE [LARGE SCALE GENOMIC DNA]</scope>
    <source>
        <strain evidence="5">cv. W05</strain>
        <tissue evidence="4">Hypocotyl of etiolated seedlings</tissue>
    </source>
</reference>
<dbReference type="Pfam" id="PF14223">
    <property type="entry name" value="Retrotran_gag_2"/>
    <property type="match status" value="1"/>
</dbReference>
<dbReference type="Proteomes" id="UP000289340">
    <property type="component" value="Chromosome 5"/>
</dbReference>
<dbReference type="SMART" id="SM00343">
    <property type="entry name" value="ZnF_C2HC"/>
    <property type="match status" value="1"/>
</dbReference>
<dbReference type="PANTHER" id="PTHR34676:SF17">
    <property type="entry name" value="OS06G0684500 PROTEIN"/>
    <property type="match status" value="1"/>
</dbReference>
<protein>
    <recommendedName>
        <fullName evidence="3">CCHC-type domain-containing protein</fullName>
    </recommendedName>
</protein>
<evidence type="ECO:0000313" key="4">
    <source>
        <dbReference type="EMBL" id="RZC11593.1"/>
    </source>
</evidence>